<feature type="region of interest" description="Disordered" evidence="1">
    <location>
        <begin position="66"/>
        <end position="165"/>
    </location>
</feature>
<dbReference type="Proteomes" id="UP001224775">
    <property type="component" value="Unassembled WGS sequence"/>
</dbReference>
<feature type="region of interest" description="Disordered" evidence="1">
    <location>
        <begin position="178"/>
        <end position="197"/>
    </location>
</feature>
<reference evidence="2" key="1">
    <citation type="submission" date="2023-06" db="EMBL/GenBank/DDBJ databases">
        <title>Survivors Of The Sea: Transcriptome response of Skeletonema marinoi to long-term dormancy.</title>
        <authorList>
            <person name="Pinder M.I.M."/>
            <person name="Kourtchenko O."/>
            <person name="Robertson E.K."/>
            <person name="Larsson T."/>
            <person name="Maumus F."/>
            <person name="Osuna-Cruz C.M."/>
            <person name="Vancaester E."/>
            <person name="Stenow R."/>
            <person name="Vandepoele K."/>
            <person name="Ploug H."/>
            <person name="Bruchert V."/>
            <person name="Godhe A."/>
            <person name="Topel M."/>
        </authorList>
    </citation>
    <scope>NUCLEOTIDE SEQUENCE</scope>
    <source>
        <strain evidence="2">R05AC</strain>
    </source>
</reference>
<feature type="compositionally biased region" description="Low complexity" evidence="1">
    <location>
        <begin position="443"/>
        <end position="454"/>
    </location>
</feature>
<protein>
    <submittedName>
        <fullName evidence="2">Uncharacterized protein</fullName>
    </submittedName>
</protein>
<feature type="compositionally biased region" description="Basic and acidic residues" evidence="1">
    <location>
        <begin position="134"/>
        <end position="143"/>
    </location>
</feature>
<feature type="region of interest" description="Disordered" evidence="1">
    <location>
        <begin position="436"/>
        <end position="518"/>
    </location>
</feature>
<feature type="region of interest" description="Disordered" evidence="1">
    <location>
        <begin position="13"/>
        <end position="52"/>
    </location>
</feature>
<comment type="caution">
    <text evidence="2">The sequence shown here is derived from an EMBL/GenBank/DDBJ whole genome shotgun (WGS) entry which is preliminary data.</text>
</comment>
<keyword evidence="3" id="KW-1185">Reference proteome</keyword>
<feature type="region of interest" description="Disordered" evidence="1">
    <location>
        <begin position="313"/>
        <end position="349"/>
    </location>
</feature>
<name>A0AAD8XVQ8_9STRA</name>
<evidence type="ECO:0000313" key="2">
    <source>
        <dbReference type="EMBL" id="KAK1734751.1"/>
    </source>
</evidence>
<sequence>MSSVQERIKRLNQLESGVKAPPAPAQHLGNVHNRVQSLSKPYAPSTTLSKDKSHLFKTAKLIQKSFSTDSAEGDAPFLSSPNKQQRRTYEAETKSIPSNDPSPVHASLSDDEDDGEIDAAAAMSYWRNRGKGKNNNDRKESRENSSTTKTTAANGANLTSAPVAKPATEVQALNNIHTSKVERERQQEVQTLNNINTSKVERDPVVLPLSPPRLQHKQSPQSTFNQDVFGSRNIRQPMKAEEEEAPFDVTAAVSPVSPKSNSANHHHYAMPSPPAPNILSVKSNESVLSGATDTSHVSTLSTRAKKFLKEKRKNGPILTGRGVSGKAGGSGAETNRSTTKSILRERASKDRLIKKTAATLETKAPPIAVGETNDLGEYSTMLSNSVVGKRDDITQIKADSPFDEPSKIDNTVESTVSSNQLRNFAFASIDKVKENHWDNASNQSGSTKDSSQKSQKSDIIRVTQQGKSTYVDTDGSISEFTNQSEMNSTTNTDSVISSLASDRGRRTNGQRKNRQAESAMPIKDEGDFLDTFGSLAVDAGCQVLDAFGALANIVMGNDDDANATTKNVPFDEDVAIEVEYVEKE</sequence>
<feature type="compositionally biased region" description="Polar residues" evidence="1">
    <location>
        <begin position="33"/>
        <end position="48"/>
    </location>
</feature>
<accession>A0AAD8XVQ8</accession>
<feature type="compositionally biased region" description="Polar residues" evidence="1">
    <location>
        <begin position="144"/>
        <end position="160"/>
    </location>
</feature>
<proteinExistence type="predicted"/>
<organism evidence="2 3">
    <name type="scientific">Skeletonema marinoi</name>
    <dbReference type="NCBI Taxonomy" id="267567"/>
    <lineage>
        <taxon>Eukaryota</taxon>
        <taxon>Sar</taxon>
        <taxon>Stramenopiles</taxon>
        <taxon>Ochrophyta</taxon>
        <taxon>Bacillariophyta</taxon>
        <taxon>Coscinodiscophyceae</taxon>
        <taxon>Thalassiosirophycidae</taxon>
        <taxon>Thalassiosirales</taxon>
        <taxon>Skeletonemataceae</taxon>
        <taxon>Skeletonema</taxon>
        <taxon>Skeletonema marinoi-dohrnii complex</taxon>
    </lineage>
</organism>
<evidence type="ECO:0000256" key="1">
    <source>
        <dbReference type="SAM" id="MobiDB-lite"/>
    </source>
</evidence>
<feature type="compositionally biased region" description="Polar residues" evidence="1">
    <location>
        <begin position="462"/>
        <end position="500"/>
    </location>
</feature>
<feature type="compositionally biased region" description="Gly residues" evidence="1">
    <location>
        <begin position="322"/>
        <end position="331"/>
    </location>
</feature>
<dbReference type="AlphaFoldDB" id="A0AAD8XVQ8"/>
<gene>
    <name evidence="2" type="ORF">QTG54_014624</name>
</gene>
<evidence type="ECO:0000313" key="3">
    <source>
        <dbReference type="Proteomes" id="UP001224775"/>
    </source>
</evidence>
<feature type="compositionally biased region" description="Polar residues" evidence="1">
    <location>
        <begin position="188"/>
        <end position="197"/>
    </location>
</feature>
<dbReference type="EMBL" id="JATAAI010000037">
    <property type="protein sequence ID" value="KAK1734751.1"/>
    <property type="molecule type" value="Genomic_DNA"/>
</dbReference>